<organism evidence="1 2">
    <name type="scientific">Cichorium intybus</name>
    <name type="common">Chicory</name>
    <dbReference type="NCBI Taxonomy" id="13427"/>
    <lineage>
        <taxon>Eukaryota</taxon>
        <taxon>Viridiplantae</taxon>
        <taxon>Streptophyta</taxon>
        <taxon>Embryophyta</taxon>
        <taxon>Tracheophyta</taxon>
        <taxon>Spermatophyta</taxon>
        <taxon>Magnoliopsida</taxon>
        <taxon>eudicotyledons</taxon>
        <taxon>Gunneridae</taxon>
        <taxon>Pentapetalae</taxon>
        <taxon>asterids</taxon>
        <taxon>campanulids</taxon>
        <taxon>Asterales</taxon>
        <taxon>Asteraceae</taxon>
        <taxon>Cichorioideae</taxon>
        <taxon>Cichorieae</taxon>
        <taxon>Cichoriinae</taxon>
        <taxon>Cichorium</taxon>
    </lineage>
</organism>
<sequence>MVRDLAAMSSLHQFFPHLNPQPSKPYRYRHHPSDLYPFLQKPDSDHLPFNPCPPNPLLLYKLSSLKPEKSSNLSSSSKWKSFEKLPKKLQEIAKLFRSVQDPKAKYEQLSPATVSTTEEIAKLFQTILIRKLSSLKPKA</sequence>
<evidence type="ECO:0000313" key="2">
    <source>
        <dbReference type="Proteomes" id="UP001055811"/>
    </source>
</evidence>
<protein>
    <submittedName>
        <fullName evidence="1">Uncharacterized protein</fullName>
    </submittedName>
</protein>
<comment type="caution">
    <text evidence="1">The sequence shown here is derived from an EMBL/GenBank/DDBJ whole genome shotgun (WGS) entry which is preliminary data.</text>
</comment>
<keyword evidence="2" id="KW-1185">Reference proteome</keyword>
<name>A0ACB9FC66_CICIN</name>
<dbReference type="Proteomes" id="UP001055811">
    <property type="component" value="Linkage Group LG03"/>
</dbReference>
<reference evidence="1 2" key="2">
    <citation type="journal article" date="2022" name="Mol. Ecol. Resour.">
        <title>The genomes of chicory, endive, great burdock and yacon provide insights into Asteraceae paleo-polyploidization history and plant inulin production.</title>
        <authorList>
            <person name="Fan W."/>
            <person name="Wang S."/>
            <person name="Wang H."/>
            <person name="Wang A."/>
            <person name="Jiang F."/>
            <person name="Liu H."/>
            <person name="Zhao H."/>
            <person name="Xu D."/>
            <person name="Zhang Y."/>
        </authorList>
    </citation>
    <scope>NUCLEOTIDE SEQUENCE [LARGE SCALE GENOMIC DNA]</scope>
    <source>
        <strain evidence="2">cv. Punajuju</strain>
        <tissue evidence="1">Leaves</tissue>
    </source>
</reference>
<proteinExistence type="predicted"/>
<evidence type="ECO:0000313" key="1">
    <source>
        <dbReference type="EMBL" id="KAI3768899.1"/>
    </source>
</evidence>
<reference evidence="2" key="1">
    <citation type="journal article" date="2022" name="Mol. Ecol. Resour.">
        <title>The genomes of chicory, endive, great burdock and yacon provide insights into Asteraceae palaeo-polyploidization history and plant inulin production.</title>
        <authorList>
            <person name="Fan W."/>
            <person name="Wang S."/>
            <person name="Wang H."/>
            <person name="Wang A."/>
            <person name="Jiang F."/>
            <person name="Liu H."/>
            <person name="Zhao H."/>
            <person name="Xu D."/>
            <person name="Zhang Y."/>
        </authorList>
    </citation>
    <scope>NUCLEOTIDE SEQUENCE [LARGE SCALE GENOMIC DNA]</scope>
    <source>
        <strain evidence="2">cv. Punajuju</strain>
    </source>
</reference>
<dbReference type="EMBL" id="CM042011">
    <property type="protein sequence ID" value="KAI3768899.1"/>
    <property type="molecule type" value="Genomic_DNA"/>
</dbReference>
<gene>
    <name evidence="1" type="ORF">L2E82_19736</name>
</gene>
<accession>A0ACB9FC66</accession>